<evidence type="ECO:0000256" key="7">
    <source>
        <dbReference type="ARBA" id="ARBA00023180"/>
    </source>
</evidence>
<comment type="caution">
    <text evidence="12">The sequence shown here is derived from an EMBL/GenBank/DDBJ whole genome shotgun (WGS) entry which is preliminary data.</text>
</comment>
<feature type="non-terminal residue" evidence="12">
    <location>
        <position position="1"/>
    </location>
</feature>
<evidence type="ECO:0000256" key="8">
    <source>
        <dbReference type="ARBA" id="ARBA00023242"/>
    </source>
</evidence>
<keyword evidence="5" id="KW-1133">Transmembrane helix</keyword>
<accession>A0A7L4EET4</accession>
<feature type="compositionally biased region" description="Polar residues" evidence="10">
    <location>
        <begin position="227"/>
        <end position="242"/>
    </location>
</feature>
<dbReference type="GO" id="GO:0001671">
    <property type="term" value="F:ATPase activator activity"/>
    <property type="evidence" value="ECO:0007669"/>
    <property type="project" value="InterPro"/>
</dbReference>
<dbReference type="PANTHER" id="PTHR18843">
    <property type="entry name" value="TORSIN-1A-INTERACTING PROTEIN"/>
    <property type="match status" value="1"/>
</dbReference>
<evidence type="ECO:0000256" key="3">
    <source>
        <dbReference type="ARBA" id="ARBA00022553"/>
    </source>
</evidence>
<evidence type="ECO:0000313" key="12">
    <source>
        <dbReference type="EMBL" id="NXW72191.1"/>
    </source>
</evidence>
<feature type="region of interest" description="Disordered" evidence="10">
    <location>
        <begin position="157"/>
        <end position="242"/>
    </location>
</feature>
<evidence type="ECO:0000256" key="2">
    <source>
        <dbReference type="ARBA" id="ARBA00007860"/>
    </source>
</evidence>
<proteinExistence type="inferred from homology"/>
<gene>
    <name evidence="12" type="primary">Tor1aip2</name>
    <name evidence="12" type="ORF">HIRRUS_R11576</name>
</gene>
<evidence type="ECO:0000256" key="9">
    <source>
        <dbReference type="ARBA" id="ARBA00037847"/>
    </source>
</evidence>
<sequence length="507" mass="55322">ILIPTAGPAQGEVGSTAELPGHQEPTQETPEHQEATQEALGHQVTSRSPETPCKPEEDSAVCEPAAEGRETTLLGSAGPTLEERAAQETEVLPEESDKTREGVSQRSLEKEDLDEGESLSTLGPCLRGGRAGEREAWEHQEASGQCESLCKAEEGASSTSKARSSDSEMAHLDVTGVEDVPRGLLAEKSSSTTLPDWEPEAPREQETQESESQGTLRKRPKGDTAPNPETLSSLQNITTQNTEQEKAKESLLWKGLFIVGLAVLGFCIFCFCSPTSSSQQPRKNPTVEAFLSQFDQLQHRFPGQSPHLWLRGRKFLRKHLNASQHTQPAVVILTAARGGERTLRCLSARVADSYSAAVHGSTVQIDGRDKAGLHSDRAKLEVDSELSSAFQAGGRAAVIHRFELLPAGATLIFYKYCDHESAAFKDVALLLTVLLEEDALESHVSLQQVEERVRDFLWAKFTSTKTPSSYDRMDSDKLSGLWSRISHLVLPIHPVQAIEEGGCYARP</sequence>
<keyword evidence="3" id="KW-0597">Phosphoprotein</keyword>
<evidence type="ECO:0000256" key="6">
    <source>
        <dbReference type="ARBA" id="ARBA00023136"/>
    </source>
</evidence>
<feature type="domain" description="Torsin-1A-interacting protein 1/2 AAA+ activator" evidence="11">
    <location>
        <begin position="276"/>
        <end position="503"/>
    </location>
</feature>
<comment type="similarity">
    <text evidence="2">Belongs to the TOR1AIP family.</text>
</comment>
<dbReference type="GO" id="GO:0061024">
    <property type="term" value="P:membrane organization"/>
    <property type="evidence" value="ECO:0007669"/>
    <property type="project" value="TreeGrafter"/>
</dbReference>
<feature type="non-terminal residue" evidence="12">
    <location>
        <position position="507"/>
    </location>
</feature>
<dbReference type="Proteomes" id="UP000585317">
    <property type="component" value="Unassembled WGS sequence"/>
</dbReference>
<dbReference type="GO" id="GO:0005635">
    <property type="term" value="C:nuclear envelope"/>
    <property type="evidence" value="ECO:0007669"/>
    <property type="project" value="UniProtKB-SubCell"/>
</dbReference>
<protein>
    <submittedName>
        <fullName evidence="12">TOIP2 protein</fullName>
    </submittedName>
</protein>
<dbReference type="InterPro" id="IPR038599">
    <property type="entry name" value="LAP1C-like_C_sf"/>
</dbReference>
<evidence type="ECO:0000256" key="1">
    <source>
        <dbReference type="ARBA" id="ARBA00004259"/>
    </source>
</evidence>
<dbReference type="InterPro" id="IPR046753">
    <property type="entry name" value="TOIP1/2_C"/>
</dbReference>
<dbReference type="Pfam" id="PF05609">
    <property type="entry name" value="LAP1_C"/>
    <property type="match status" value="1"/>
</dbReference>
<dbReference type="PANTHER" id="PTHR18843:SF2">
    <property type="entry name" value="TORSIN-1A-INTERACTING PROTEIN 2"/>
    <property type="match status" value="1"/>
</dbReference>
<reference evidence="12 13" key="1">
    <citation type="submission" date="2019-09" db="EMBL/GenBank/DDBJ databases">
        <title>Bird 10,000 Genomes (B10K) Project - Family phase.</title>
        <authorList>
            <person name="Zhang G."/>
        </authorList>
    </citation>
    <scope>NUCLEOTIDE SEQUENCE [LARGE SCALE GENOMIC DNA]</scope>
    <source>
        <strain evidence="12">B10K-DU-001-67</strain>
        <tissue evidence="12">Muscle</tissue>
    </source>
</reference>
<keyword evidence="7" id="KW-0325">Glycoprotein</keyword>
<evidence type="ECO:0000313" key="13">
    <source>
        <dbReference type="Proteomes" id="UP000585317"/>
    </source>
</evidence>
<dbReference type="InterPro" id="IPR008662">
    <property type="entry name" value="TOIP1/2"/>
</dbReference>
<evidence type="ECO:0000256" key="10">
    <source>
        <dbReference type="SAM" id="MobiDB-lite"/>
    </source>
</evidence>
<feature type="compositionally biased region" description="Basic and acidic residues" evidence="10">
    <location>
        <begin position="95"/>
        <end position="110"/>
    </location>
</feature>
<evidence type="ECO:0000256" key="4">
    <source>
        <dbReference type="ARBA" id="ARBA00022692"/>
    </source>
</evidence>
<evidence type="ECO:0000259" key="11">
    <source>
        <dbReference type="Pfam" id="PF05609"/>
    </source>
</evidence>
<name>A0A7L4EET4_HIRRU</name>
<keyword evidence="4" id="KW-0812">Transmembrane</keyword>
<evidence type="ECO:0000256" key="5">
    <source>
        <dbReference type="ARBA" id="ARBA00022989"/>
    </source>
</evidence>
<dbReference type="Gene3D" id="3.40.50.12190">
    <property type="match status" value="1"/>
</dbReference>
<dbReference type="EMBL" id="VZZX01004459">
    <property type="protein sequence ID" value="NXW72191.1"/>
    <property type="molecule type" value="Genomic_DNA"/>
</dbReference>
<keyword evidence="6" id="KW-0472">Membrane</keyword>
<organism evidence="12 13">
    <name type="scientific">Hirundo rustica</name>
    <name type="common">Barn swallow</name>
    <dbReference type="NCBI Taxonomy" id="43150"/>
    <lineage>
        <taxon>Eukaryota</taxon>
        <taxon>Metazoa</taxon>
        <taxon>Chordata</taxon>
        <taxon>Craniata</taxon>
        <taxon>Vertebrata</taxon>
        <taxon>Euteleostomi</taxon>
        <taxon>Archelosauria</taxon>
        <taxon>Archosauria</taxon>
        <taxon>Dinosauria</taxon>
        <taxon>Saurischia</taxon>
        <taxon>Theropoda</taxon>
        <taxon>Coelurosauria</taxon>
        <taxon>Aves</taxon>
        <taxon>Neognathae</taxon>
        <taxon>Neoaves</taxon>
        <taxon>Telluraves</taxon>
        <taxon>Australaves</taxon>
        <taxon>Passeriformes</taxon>
        <taxon>Sylvioidea</taxon>
        <taxon>Hirundinidae</taxon>
        <taxon>Hirundo</taxon>
    </lineage>
</organism>
<comment type="subcellular location">
    <subcellularLocation>
        <location evidence="9">Endomembrane system</location>
        <topology evidence="9">Single-pass membrane protein</topology>
    </subcellularLocation>
    <subcellularLocation>
        <location evidence="1">Nucleus envelope</location>
    </subcellularLocation>
</comment>
<feature type="region of interest" description="Disordered" evidence="10">
    <location>
        <begin position="1"/>
        <end position="145"/>
    </location>
</feature>
<feature type="compositionally biased region" description="Basic and acidic residues" evidence="10">
    <location>
        <begin position="130"/>
        <end position="141"/>
    </location>
</feature>
<dbReference type="GO" id="GO:0016020">
    <property type="term" value="C:membrane"/>
    <property type="evidence" value="ECO:0007669"/>
    <property type="project" value="TreeGrafter"/>
</dbReference>
<keyword evidence="8" id="KW-0539">Nucleus</keyword>
<dbReference type="AlphaFoldDB" id="A0A7L4EET4"/>